<feature type="transmembrane region" description="Helical" evidence="5">
    <location>
        <begin position="202"/>
        <end position="235"/>
    </location>
</feature>
<evidence type="ECO:0000313" key="8">
    <source>
        <dbReference type="Proteomes" id="UP001496674"/>
    </source>
</evidence>
<feature type="transmembrane region" description="Helical" evidence="5">
    <location>
        <begin position="284"/>
        <end position="302"/>
    </location>
</feature>
<evidence type="ECO:0000259" key="6">
    <source>
        <dbReference type="Pfam" id="PF04932"/>
    </source>
</evidence>
<feature type="domain" description="O-antigen ligase-related" evidence="6">
    <location>
        <begin position="207"/>
        <end position="339"/>
    </location>
</feature>
<dbReference type="Proteomes" id="UP001496674">
    <property type="component" value="Chromosome"/>
</dbReference>
<accession>A0ABN6YZV4</accession>
<evidence type="ECO:0000313" key="7">
    <source>
        <dbReference type="EMBL" id="BEG97881.1"/>
    </source>
</evidence>
<keyword evidence="8" id="KW-1185">Reference proteome</keyword>
<evidence type="ECO:0000256" key="4">
    <source>
        <dbReference type="ARBA" id="ARBA00023136"/>
    </source>
</evidence>
<keyword evidence="4 5" id="KW-0472">Membrane</keyword>
<dbReference type="RefSeq" id="WP_353332336.1">
    <property type="nucleotide sequence ID" value="NZ_AP028055.1"/>
</dbReference>
<feature type="transmembrane region" description="Helical" evidence="5">
    <location>
        <begin position="43"/>
        <end position="60"/>
    </location>
</feature>
<gene>
    <name evidence="7" type="ORF">BSYN_01460</name>
</gene>
<keyword evidence="3 5" id="KW-1133">Transmembrane helix</keyword>
<protein>
    <recommendedName>
        <fullName evidence="6">O-antigen ligase-related domain-containing protein</fullName>
    </recommendedName>
</protein>
<keyword evidence="2 5" id="KW-0812">Transmembrane</keyword>
<evidence type="ECO:0000256" key="1">
    <source>
        <dbReference type="ARBA" id="ARBA00004141"/>
    </source>
</evidence>
<feature type="transmembrane region" description="Helical" evidence="5">
    <location>
        <begin position="97"/>
        <end position="116"/>
    </location>
</feature>
<feature type="transmembrane region" description="Helical" evidence="5">
    <location>
        <begin position="173"/>
        <end position="190"/>
    </location>
</feature>
<dbReference type="EMBL" id="AP028055">
    <property type="protein sequence ID" value="BEG97881.1"/>
    <property type="molecule type" value="Genomic_DNA"/>
</dbReference>
<dbReference type="InterPro" id="IPR007016">
    <property type="entry name" value="O-antigen_ligase-rel_domated"/>
</dbReference>
<comment type="subcellular location">
    <subcellularLocation>
        <location evidence="1">Membrane</location>
        <topology evidence="1">Multi-pass membrane protein</topology>
    </subcellularLocation>
</comment>
<evidence type="ECO:0000256" key="2">
    <source>
        <dbReference type="ARBA" id="ARBA00022692"/>
    </source>
</evidence>
<dbReference type="Pfam" id="PF04932">
    <property type="entry name" value="Wzy_C"/>
    <property type="match status" value="1"/>
</dbReference>
<organism evidence="7 8">
    <name type="scientific">Bacteroides sedimenti</name>
    <dbReference type="NCBI Taxonomy" id="2136147"/>
    <lineage>
        <taxon>Bacteria</taxon>
        <taxon>Pseudomonadati</taxon>
        <taxon>Bacteroidota</taxon>
        <taxon>Bacteroidia</taxon>
        <taxon>Bacteroidales</taxon>
        <taxon>Bacteroidaceae</taxon>
        <taxon>Bacteroides</taxon>
    </lineage>
</organism>
<evidence type="ECO:0000256" key="5">
    <source>
        <dbReference type="SAM" id="Phobius"/>
    </source>
</evidence>
<sequence length="400" mass="46422">MKKLLFLLLYLLILLTAFVDLRLVGWSFIYLRGDLAKGYPRLIEIVSFLVIFIGLLVSIFDKRKVLKNKLYIDFLTISLSFVLYMFVFTLFKDYYSAYFRSVIFVPILLITVFSQLKLSEQEVSKCLFFLYIVITLSSLLVNLNPFVDFNLPVYNIDEYNSSIQRYGGFGQSLPYQAFYTLIGCCFFFLCTQKSSPIKIKPILNLAFFFCNIVALLLLGSRTAYIIFLFLIIANYKCILKTFFNLKTLLFIIVLIFIFRHSLINVLETTFFARADFNTLADRDVVWYISLLLIIKSPILGIQNYFEEGKLLGYNVLAHSQNAYFEIIFWGGVGALFIYVFMFKKIYRIVKLSAPEYLRFFGQVLIVFAIFGVTEIIFYSVQVSITLSIISGLLISKKFVK</sequence>
<evidence type="ECO:0000256" key="3">
    <source>
        <dbReference type="ARBA" id="ARBA00022989"/>
    </source>
</evidence>
<dbReference type="PANTHER" id="PTHR37422">
    <property type="entry name" value="TEICHURONIC ACID BIOSYNTHESIS PROTEIN TUAE"/>
    <property type="match status" value="1"/>
</dbReference>
<dbReference type="InterPro" id="IPR051533">
    <property type="entry name" value="WaaL-like"/>
</dbReference>
<feature type="transmembrane region" description="Helical" evidence="5">
    <location>
        <begin position="322"/>
        <end position="341"/>
    </location>
</feature>
<feature type="transmembrane region" description="Helical" evidence="5">
    <location>
        <begin position="128"/>
        <end position="147"/>
    </location>
</feature>
<reference evidence="7 8" key="1">
    <citation type="submission" date="2023-04" db="EMBL/GenBank/DDBJ databases">
        <title>Draft genome sequence of acteroides sedimenti strain YN3PY1.</title>
        <authorList>
            <person name="Yoshida N."/>
        </authorList>
    </citation>
    <scope>NUCLEOTIDE SEQUENCE [LARGE SCALE GENOMIC DNA]</scope>
    <source>
        <strain evidence="7 8">YN3PY1</strain>
    </source>
</reference>
<proteinExistence type="predicted"/>
<feature type="transmembrane region" description="Helical" evidence="5">
    <location>
        <begin position="247"/>
        <end position="272"/>
    </location>
</feature>
<feature type="transmembrane region" description="Helical" evidence="5">
    <location>
        <begin position="72"/>
        <end position="91"/>
    </location>
</feature>
<name>A0ABN6YZV4_9BACE</name>
<dbReference type="PANTHER" id="PTHR37422:SF13">
    <property type="entry name" value="LIPOPOLYSACCHARIDE BIOSYNTHESIS PROTEIN PA4999-RELATED"/>
    <property type="match status" value="1"/>
</dbReference>